<accession>A0A7R8CP04</accession>
<evidence type="ECO:0000313" key="1">
    <source>
        <dbReference type="EMBL" id="CAF2876870.1"/>
    </source>
</evidence>
<keyword evidence="2" id="KW-1185">Reference proteome</keyword>
<proteinExistence type="predicted"/>
<sequence>MKANIWILLITLTKISLQMDIPLSYKSSATLLFLKENSTTKIYNPDVKSFNCHLQIFCPYSSCITSRISSNGITYHEFYEGTGDSDLFIRHNITEVFIQSSVNPCVLHYNCHKSGKSRENEKGIPSDSNVNPYWDQGNSLRSSQLRLNSKLAACETNTGKRCVSGVYKVESNSMMSFHTQNCFPGLSAQGRNLNPYSTQKEYYCPTELHHDNTLYRSMPKFWKSLAKCTDPNPACYSDYPLEILEGISLKKNLGRSPEATRWGPNYISGFSCIIIRLTTPTRSTSPSTAKFSESELRGTNLT</sequence>
<name>A0A7R8CP04_LEPSM</name>
<dbReference type="EMBL" id="HG994581">
    <property type="protein sequence ID" value="CAF2876870.1"/>
    <property type="molecule type" value="Genomic_DNA"/>
</dbReference>
<reference evidence="1" key="1">
    <citation type="submission" date="2021-02" db="EMBL/GenBank/DDBJ databases">
        <authorList>
            <person name="Bekaert M."/>
        </authorList>
    </citation>
    <scope>NUCLEOTIDE SEQUENCE</scope>
    <source>
        <strain evidence="1">IoA-00</strain>
    </source>
</reference>
<dbReference type="Proteomes" id="UP000675881">
    <property type="component" value="Chromosome 2"/>
</dbReference>
<gene>
    <name evidence="1" type="ORF">LSAA_6432</name>
</gene>
<organism evidence="1 2">
    <name type="scientific">Lepeophtheirus salmonis</name>
    <name type="common">Salmon louse</name>
    <name type="synonym">Caligus salmonis</name>
    <dbReference type="NCBI Taxonomy" id="72036"/>
    <lineage>
        <taxon>Eukaryota</taxon>
        <taxon>Metazoa</taxon>
        <taxon>Ecdysozoa</taxon>
        <taxon>Arthropoda</taxon>
        <taxon>Crustacea</taxon>
        <taxon>Multicrustacea</taxon>
        <taxon>Hexanauplia</taxon>
        <taxon>Copepoda</taxon>
        <taxon>Siphonostomatoida</taxon>
        <taxon>Caligidae</taxon>
        <taxon>Lepeophtheirus</taxon>
    </lineage>
</organism>
<protein>
    <submittedName>
        <fullName evidence="1">(salmon louse) hypothetical protein</fullName>
    </submittedName>
</protein>
<dbReference type="AlphaFoldDB" id="A0A7R8CP04"/>
<evidence type="ECO:0000313" key="2">
    <source>
        <dbReference type="Proteomes" id="UP000675881"/>
    </source>
</evidence>